<evidence type="ECO:0000256" key="1">
    <source>
        <dbReference type="SAM" id="Phobius"/>
    </source>
</evidence>
<keyword evidence="3" id="KW-1185">Reference proteome</keyword>
<comment type="caution">
    <text evidence="2">The sequence shown here is derived from an EMBL/GenBank/DDBJ whole genome shotgun (WGS) entry which is preliminary data.</text>
</comment>
<evidence type="ECO:0000313" key="2">
    <source>
        <dbReference type="EMBL" id="GFZ86570.1"/>
    </source>
</evidence>
<keyword evidence="1" id="KW-1133">Transmembrane helix</keyword>
<keyword evidence="1" id="KW-0472">Membrane</keyword>
<dbReference type="PANTHER" id="PTHR43471">
    <property type="entry name" value="ABC TRANSPORTER PERMEASE"/>
    <property type="match status" value="1"/>
</dbReference>
<feature type="transmembrane region" description="Helical" evidence="1">
    <location>
        <begin position="54"/>
        <end position="72"/>
    </location>
</feature>
<reference evidence="2" key="2">
    <citation type="submission" date="2020-09" db="EMBL/GenBank/DDBJ databases">
        <authorList>
            <person name="Sun Q."/>
            <person name="Zhou Y."/>
        </authorList>
    </citation>
    <scope>NUCLEOTIDE SEQUENCE</scope>
    <source>
        <strain evidence="2">CGMCC 1.12360</strain>
    </source>
</reference>
<name>A0A8J2TT25_9BACI</name>
<proteinExistence type="predicted"/>
<feature type="transmembrane region" description="Helical" evidence="1">
    <location>
        <begin position="93"/>
        <end position="119"/>
    </location>
</feature>
<dbReference type="AlphaFoldDB" id="A0A8J2TT25"/>
<organism evidence="2 3">
    <name type="scientific">Compostibacillus humi</name>
    <dbReference type="NCBI Taxonomy" id="1245525"/>
    <lineage>
        <taxon>Bacteria</taxon>
        <taxon>Bacillati</taxon>
        <taxon>Bacillota</taxon>
        <taxon>Bacilli</taxon>
        <taxon>Bacillales</taxon>
        <taxon>Bacillaceae</taxon>
        <taxon>Compostibacillus</taxon>
    </lineage>
</organism>
<dbReference type="EMBL" id="BMEV01000068">
    <property type="protein sequence ID" value="GFZ86570.1"/>
    <property type="molecule type" value="Genomic_DNA"/>
</dbReference>
<evidence type="ECO:0008006" key="4">
    <source>
        <dbReference type="Google" id="ProtNLM"/>
    </source>
</evidence>
<protein>
    <recommendedName>
        <fullName evidence="4">Copper ABC transporter permease</fullName>
    </recommendedName>
</protein>
<accession>A0A8J2TT25</accession>
<feature type="transmembrane region" description="Helical" evidence="1">
    <location>
        <begin position="131"/>
        <end position="155"/>
    </location>
</feature>
<sequence length="266" mass="30400">MAYIWKEYLEQVRGKGLWLGLGILMLTSLFIIAEARTFPEELGFEAMLLSVFDMNVYIVPLFALFLASFSIFQEKESKTEVMLLTKKDSFFTFLLKKSIATQLVIIAAFFGAFIVLAIFMKAFLHFNVTSFLTFLLVTFALLVIFNQIGTFLGVICKTKMQLVGANLLTWFIIVFLLDLVMLYLLPAVSFDNIAIFSWAYFLDPLHALRFFLETELGLFGLTHLSRLMENFLIMEPAVFFILNFLLWPVVFFSLTLLCGKGGVSHD</sequence>
<feature type="transmembrane region" description="Helical" evidence="1">
    <location>
        <begin position="167"/>
        <end position="186"/>
    </location>
</feature>
<feature type="transmembrane region" description="Helical" evidence="1">
    <location>
        <begin position="237"/>
        <end position="257"/>
    </location>
</feature>
<gene>
    <name evidence="2" type="ORF">GCM10010978_28120</name>
</gene>
<feature type="transmembrane region" description="Helical" evidence="1">
    <location>
        <begin position="16"/>
        <end position="34"/>
    </location>
</feature>
<dbReference type="RefSeq" id="WP_188393055.1">
    <property type="nucleotide sequence ID" value="NZ_BMEV01000068.1"/>
</dbReference>
<evidence type="ECO:0000313" key="3">
    <source>
        <dbReference type="Proteomes" id="UP000602050"/>
    </source>
</evidence>
<reference evidence="2" key="1">
    <citation type="journal article" date="2014" name="Int. J. Syst. Evol. Microbiol.">
        <title>Complete genome sequence of Corynebacterium casei LMG S-19264T (=DSM 44701T), isolated from a smear-ripened cheese.</title>
        <authorList>
            <consortium name="US DOE Joint Genome Institute (JGI-PGF)"/>
            <person name="Walter F."/>
            <person name="Albersmeier A."/>
            <person name="Kalinowski J."/>
            <person name="Ruckert C."/>
        </authorList>
    </citation>
    <scope>NUCLEOTIDE SEQUENCE</scope>
    <source>
        <strain evidence="2">CGMCC 1.12360</strain>
    </source>
</reference>
<dbReference type="Proteomes" id="UP000602050">
    <property type="component" value="Unassembled WGS sequence"/>
</dbReference>
<keyword evidence="1" id="KW-0812">Transmembrane</keyword>